<evidence type="ECO:0000313" key="2">
    <source>
        <dbReference type="Proteomes" id="UP000749293"/>
    </source>
</evidence>
<accession>A0A9P4YTN4</accession>
<gene>
    <name evidence="1" type="ORF">GMORB2_7210</name>
</gene>
<proteinExistence type="predicted"/>
<dbReference type="PANTHER" id="PTHR28180">
    <property type="entry name" value="CONSERVED MITOCHONDRIAL PROTEIN-RELATED"/>
    <property type="match status" value="1"/>
</dbReference>
<dbReference type="Proteomes" id="UP000749293">
    <property type="component" value="Unassembled WGS sequence"/>
</dbReference>
<name>A0A9P4YTN4_9HYPO</name>
<dbReference type="InterPro" id="IPR029032">
    <property type="entry name" value="AhpD-like"/>
</dbReference>
<dbReference type="GeneID" id="55973433"/>
<dbReference type="PANTHER" id="PTHR28180:SF2">
    <property type="entry name" value="PEROXISOMAL PROTEIN 2"/>
    <property type="match status" value="1"/>
</dbReference>
<dbReference type="AlphaFoldDB" id="A0A9P4YTN4"/>
<protein>
    <submittedName>
        <fullName evidence="1">Alpha-1,3-mannosyltransferase</fullName>
    </submittedName>
</protein>
<dbReference type="Gene3D" id="1.20.1290.10">
    <property type="entry name" value="AhpD-like"/>
    <property type="match status" value="1"/>
</dbReference>
<organism evidence="1 2">
    <name type="scientific">Geosmithia morbida</name>
    <dbReference type="NCBI Taxonomy" id="1094350"/>
    <lineage>
        <taxon>Eukaryota</taxon>
        <taxon>Fungi</taxon>
        <taxon>Dikarya</taxon>
        <taxon>Ascomycota</taxon>
        <taxon>Pezizomycotina</taxon>
        <taxon>Sordariomycetes</taxon>
        <taxon>Hypocreomycetidae</taxon>
        <taxon>Hypocreales</taxon>
        <taxon>Bionectriaceae</taxon>
        <taxon>Geosmithia</taxon>
    </lineage>
</organism>
<keyword evidence="2" id="KW-1185">Reference proteome</keyword>
<sequence>MAKLSPNLKALIAAPFARPDPTAAPAHIADVYRSIASDAAKNNVSLKPWLALSSAATFTLNSPESLSAIHSVATSYAPSGETNPKVMVAEFIREVGLKCISFNGIPRTINCLNAFHASLPANVRSQLETRPTRQPTTANLNNISSRGRGLWDSIYAPFEGKLVTKLATSHPDLPVHILNSHYGPLLADPAERGGLAKTGRILTSVIAISCLRAQTGVAPQVTSHVFGLRKGIEDGTYKAEGEEEVQGVEWLATNEGSEWILRSVDTIVKSLGGSNFSPKL</sequence>
<dbReference type="InterPro" id="IPR052999">
    <property type="entry name" value="PTS1_Protein"/>
</dbReference>
<evidence type="ECO:0000313" key="1">
    <source>
        <dbReference type="EMBL" id="KAF4122903.1"/>
    </source>
</evidence>
<dbReference type="EMBL" id="JAANYQ010000008">
    <property type="protein sequence ID" value="KAF4122903.1"/>
    <property type="molecule type" value="Genomic_DNA"/>
</dbReference>
<dbReference type="OrthoDB" id="5392202at2759"/>
<dbReference type="RefSeq" id="XP_035321555.1">
    <property type="nucleotide sequence ID" value="XM_035469175.1"/>
</dbReference>
<reference evidence="1" key="1">
    <citation type="submission" date="2020-03" db="EMBL/GenBank/DDBJ databases">
        <title>Site-based positive gene gene selection in Geosmithia morbida across the United States reveals a broad range of putative effectors and factors for local host and environmental adapation.</title>
        <authorList>
            <person name="Onufrak A."/>
            <person name="Murdoch R.W."/>
            <person name="Gazis R."/>
            <person name="Huff M."/>
            <person name="Staton M."/>
            <person name="Klingeman W."/>
            <person name="Hadziabdic D."/>
        </authorList>
    </citation>
    <scope>NUCLEOTIDE SEQUENCE</scope>
    <source>
        <strain evidence="1">1262</strain>
    </source>
</reference>
<comment type="caution">
    <text evidence="1">The sequence shown here is derived from an EMBL/GenBank/DDBJ whole genome shotgun (WGS) entry which is preliminary data.</text>
</comment>